<feature type="region of interest" description="Disordered" evidence="3">
    <location>
        <begin position="1490"/>
        <end position="1612"/>
    </location>
</feature>
<evidence type="ECO:0000256" key="2">
    <source>
        <dbReference type="ARBA" id="ARBA00022840"/>
    </source>
</evidence>
<dbReference type="InterPro" id="IPR032675">
    <property type="entry name" value="LRR_dom_sf"/>
</dbReference>
<dbReference type="Proteomes" id="UP001159405">
    <property type="component" value="Unassembled WGS sequence"/>
</dbReference>
<comment type="caution">
    <text evidence="5">The sequence shown here is derived from an EMBL/GenBank/DDBJ whole genome shotgun (WGS) entry which is preliminary data.</text>
</comment>
<reference evidence="5 6" key="1">
    <citation type="submission" date="2022-05" db="EMBL/GenBank/DDBJ databases">
        <authorList>
            <consortium name="Genoscope - CEA"/>
            <person name="William W."/>
        </authorList>
    </citation>
    <scope>NUCLEOTIDE SEQUENCE [LARGE SCALE GENOMIC DNA]</scope>
</reference>
<feature type="region of interest" description="Disordered" evidence="3">
    <location>
        <begin position="903"/>
        <end position="922"/>
    </location>
</feature>
<accession>A0ABN8QZ05</accession>
<dbReference type="InterPro" id="IPR007111">
    <property type="entry name" value="NACHT_NTPase"/>
</dbReference>
<dbReference type="SUPFAM" id="SSF52047">
    <property type="entry name" value="RNI-like"/>
    <property type="match status" value="1"/>
</dbReference>
<feature type="domain" description="NACHT" evidence="4">
    <location>
        <begin position="371"/>
        <end position="494"/>
    </location>
</feature>
<keyword evidence="6" id="KW-1185">Reference proteome</keyword>
<feature type="compositionally biased region" description="Basic and acidic residues" evidence="3">
    <location>
        <begin position="1"/>
        <end position="12"/>
    </location>
</feature>
<dbReference type="Gene3D" id="3.40.50.300">
    <property type="entry name" value="P-loop containing nucleotide triphosphate hydrolases"/>
    <property type="match status" value="1"/>
</dbReference>
<dbReference type="PANTHER" id="PTHR46312">
    <property type="entry name" value="NACHT DOMAIN-CONTAINING PROTEIN"/>
    <property type="match status" value="1"/>
</dbReference>
<dbReference type="SUPFAM" id="SSF53167">
    <property type="entry name" value="Purine and uridine phosphorylases"/>
    <property type="match status" value="1"/>
</dbReference>
<dbReference type="Gene3D" id="3.40.50.1580">
    <property type="entry name" value="Nucleoside phosphorylase domain"/>
    <property type="match status" value="1"/>
</dbReference>
<evidence type="ECO:0000256" key="1">
    <source>
        <dbReference type="ARBA" id="ARBA00022741"/>
    </source>
</evidence>
<dbReference type="InterPro" id="IPR035994">
    <property type="entry name" value="Nucleoside_phosphorylase_sf"/>
</dbReference>
<dbReference type="Pfam" id="PF05729">
    <property type="entry name" value="NACHT"/>
    <property type="match status" value="1"/>
</dbReference>
<sequence length="1612" mass="180623">MAQHQERKRKETPSCWAGRRHVPPPLSIKVPKMKNLSKKSKPWSDVQLPVDILLLTVEDCEFLACCAYLNNPIKSYHNNLGYVYFGTIGESGEEALKVALMRCYKGSSGPGGSLVTVKNAVAQLRPKAVFIVGCCRGLNPQDTKLGDVVVSSKLITEEFSTPVKKNIGNLILFSSGGWDPPTTAEEEVKVHSDSEIFGGINDPVSAKKCRMNAAEKEGEGLFAAAHEVNIEWVIVKGISHFSDDSNTPNESWKSFASIMAASLVSNMLSDPVVFKEWPHYEGINCLRLVEKFLLTDSVCLEECQKKLRSLYETKNRVKIVPWEQTSAVDINKIYTDVSWVMDHRTPRGVTKEALNHYTEIFVRREPYPAPKRILVYGQPGIGKTVFTQKVTFDWCQQKFPQTLGAFDLVLLVRLRDVCDLRDVPSILAASRALASDGTVSVDNLYNYVRRHQEKVLLILDGYDEYVYTAGNQSPVLEIWNENQLSNCCVVITSREMKAETLRSSGDAVFKIDGFNDWRQEEFAGRFLKDDEDVEKFFNYLEQQDLRKLAQIPLLLLIMCLLWKGKDRNALPKKRADIFPQLVKTLFHHMGEKQFAESVFNIEDYSEELYALGRSAFEALINDCLYIPRSELPNYDLIKRLIEVGLFQVLNMSSLNPEKGVYFIHKCVQEYFAGCFLKEELILSKKDEITNSLSKLDSVEKILKMNEVIKFAGELSEQAAREIVIHLMKMAANEEELTKYTFDSKAPSGEDFSEDQRNFLLLSTELFFYCSAKTKRNLFPTFLSSFRGVLLIEADQLNDLVKEKLVKTTVNVNYVFFTRGKYTEQDYKNLTILSEQLNAVIVSCLGEKKASEFLSNLTWCPVDEFFLKKEENNTHLYFTQISRDRSGFRAHDIIKALISKQETTTKKTNMNGDESSEESSSSCCSKRHGLSRVRRIVAVGVNRSDVEQLIEMMPFITAPHVIRVWAKPGEVFDAEVTESLLRSIPTTHKLKHLTLHRINVTSSPAVEFIDRVFKQDLPNLVYLNMSYNSFLGAGVDSLIQHLSCAPHLETLALDRVKMTPQQVMNLSSAIKQNGNITDLESDYHELNGDPKPEHKWQSEDYWKRCFARLFPDSSSELEDDLEQVGHRNKVKRRHSFDMSFILAETHPSVHGSSFLAHDPNTVGTFPVPPNPAAGVVLAEAPTPAEHGSSHGQTSFSGYLPPHVDPQHHSSPDIHTRHHNIPSVIFTPERSWGYPYLSGSGLSTVTQGGSHLECLFVNKTATALQRNARPSAYDEPLPVYGQETVRPVPLPHYRAAEVPISVAHGFSHDTALFDVTCPQPVYPQHYSSPYSSTHHHSGPSAIFTPERSLGSDPHPRSSGMSTVTHPSEMQEFCSPHGTLGRPMHGLQPQTTIPSASNFRCLSVSTITHPPRIQETPSPALHGLRHQSTIPDIPNLGGYGLSTYTLQPQTPELRASYGTPSLSLRELQPHHTFPDASYLSGCGLSTVTHLPGISGRSSPFGTIRPPQYELQPQSAIPGDPHRSDPATSSVTHPSVIPFPSDGTLRPPQHGTHSQNVIPGVPYRSGPVTSSVTHWPVNPGRVSPYGTLRSHPPSSQSRMSFMRGHKQNADDETDRP</sequence>
<dbReference type="PROSITE" id="PS50837">
    <property type="entry name" value="NACHT"/>
    <property type="match status" value="1"/>
</dbReference>
<evidence type="ECO:0000259" key="4">
    <source>
        <dbReference type="PROSITE" id="PS50837"/>
    </source>
</evidence>
<evidence type="ECO:0000256" key="3">
    <source>
        <dbReference type="SAM" id="MobiDB-lite"/>
    </source>
</evidence>
<dbReference type="EMBL" id="CALNXK010000171">
    <property type="protein sequence ID" value="CAH3172278.1"/>
    <property type="molecule type" value="Genomic_DNA"/>
</dbReference>
<protein>
    <recommendedName>
        <fullName evidence="4">NACHT domain-containing protein</fullName>
    </recommendedName>
</protein>
<organism evidence="5 6">
    <name type="scientific">Porites lobata</name>
    <dbReference type="NCBI Taxonomy" id="104759"/>
    <lineage>
        <taxon>Eukaryota</taxon>
        <taxon>Metazoa</taxon>
        <taxon>Cnidaria</taxon>
        <taxon>Anthozoa</taxon>
        <taxon>Hexacorallia</taxon>
        <taxon>Scleractinia</taxon>
        <taxon>Fungiina</taxon>
        <taxon>Poritidae</taxon>
        <taxon>Porites</taxon>
    </lineage>
</organism>
<name>A0ABN8QZ05_9CNID</name>
<evidence type="ECO:0000313" key="5">
    <source>
        <dbReference type="EMBL" id="CAH3172278.1"/>
    </source>
</evidence>
<gene>
    <name evidence="5" type="ORF">PLOB_00012800</name>
</gene>
<evidence type="ECO:0000313" key="6">
    <source>
        <dbReference type="Proteomes" id="UP001159405"/>
    </source>
</evidence>
<dbReference type="PRINTS" id="PR00364">
    <property type="entry name" value="DISEASERSIST"/>
</dbReference>
<dbReference type="InterPro" id="IPR027417">
    <property type="entry name" value="P-loop_NTPase"/>
</dbReference>
<keyword evidence="2" id="KW-0067">ATP-binding</keyword>
<feature type="compositionally biased region" description="Polar residues" evidence="3">
    <location>
        <begin position="903"/>
        <end position="912"/>
    </location>
</feature>
<dbReference type="Gene3D" id="3.80.10.10">
    <property type="entry name" value="Ribonuclease Inhibitor"/>
    <property type="match status" value="1"/>
</dbReference>
<dbReference type="PANTHER" id="PTHR46312:SF2">
    <property type="entry name" value="NUCLEOTIDE-BINDING OLIGOMERIZATION DOMAIN-CONTAINING PROTEIN 2-LIKE"/>
    <property type="match status" value="1"/>
</dbReference>
<feature type="region of interest" description="Disordered" evidence="3">
    <location>
        <begin position="1"/>
        <end position="20"/>
    </location>
</feature>
<proteinExistence type="predicted"/>
<feature type="region of interest" description="Disordered" evidence="3">
    <location>
        <begin position="1326"/>
        <end position="1362"/>
    </location>
</feature>
<dbReference type="SUPFAM" id="SSF52540">
    <property type="entry name" value="P-loop containing nucleoside triphosphate hydrolases"/>
    <property type="match status" value="1"/>
</dbReference>
<keyword evidence="1" id="KW-0547">Nucleotide-binding</keyword>